<evidence type="ECO:0000256" key="4">
    <source>
        <dbReference type="ARBA" id="ARBA00022723"/>
    </source>
</evidence>
<evidence type="ECO:0000256" key="2">
    <source>
        <dbReference type="ARBA" id="ARBA00004963"/>
    </source>
</evidence>
<dbReference type="NCBIfam" id="TIGR03413">
    <property type="entry name" value="GSH_gloB"/>
    <property type="match status" value="1"/>
</dbReference>
<feature type="binding site" evidence="7">
    <location>
        <position position="133"/>
    </location>
    <ligand>
        <name>Zn(2+)</name>
        <dbReference type="ChEBI" id="CHEBI:29105"/>
        <label>2</label>
    </ligand>
</feature>
<dbReference type="RefSeq" id="WP_202657632.1">
    <property type="nucleotide sequence ID" value="NZ_JAESVP010000001.1"/>
</dbReference>
<feature type="binding site" evidence="7">
    <location>
        <position position="114"/>
    </location>
    <ligand>
        <name>Zn(2+)</name>
        <dbReference type="ChEBI" id="CHEBI:29105"/>
        <label>1</label>
    </ligand>
</feature>
<feature type="binding site" evidence="7">
    <location>
        <position position="56"/>
    </location>
    <ligand>
        <name>Zn(2+)</name>
        <dbReference type="ChEBI" id="CHEBI:29105"/>
        <label>1</label>
    </ligand>
</feature>
<evidence type="ECO:0000259" key="8">
    <source>
        <dbReference type="SMART" id="SM00849"/>
    </source>
</evidence>
<sequence length="255" mass="27820">MPLELVTIPCLQDNYAYLLHARGTNRAALVDAPEVGPILKELLKREWLLSDIFLTHHHDDHIQAVAELREVTGAKVCGAEADRHRLPRLDWSLEQGDLVEVARESGRVIDVPGHTRGHIALHFPGSNLAFTGDSLMSGGCGRLFEGTPAEMFASLQKLAALPPETVICSGHEYTASNLRFAATIEPENPALQARIAACTAARAEGKATVPVLLSEELATNPYLRCHLPQVKAAVGLPDASELEVFTEIRARKDRF</sequence>
<dbReference type="PIRSF" id="PIRSF005457">
    <property type="entry name" value="Glx"/>
    <property type="match status" value="1"/>
</dbReference>
<dbReference type="Pfam" id="PF00753">
    <property type="entry name" value="Lactamase_B"/>
    <property type="match status" value="1"/>
</dbReference>
<dbReference type="Proteomes" id="UP000619033">
    <property type="component" value="Unassembled WGS sequence"/>
</dbReference>
<dbReference type="InterPro" id="IPR036866">
    <property type="entry name" value="RibonucZ/Hydroxyglut_hydro"/>
</dbReference>
<comment type="function">
    <text evidence="7">Thiolesterase that catalyzes the hydrolysis of S-D-lactoyl-glutathione to form glutathione and D-lactic acid.</text>
</comment>
<feature type="domain" description="Metallo-beta-lactamase" evidence="8">
    <location>
        <begin position="13"/>
        <end position="171"/>
    </location>
</feature>
<dbReference type="SUPFAM" id="SSF56281">
    <property type="entry name" value="Metallo-hydrolase/oxidoreductase"/>
    <property type="match status" value="1"/>
</dbReference>
<name>A0A8J7MPQ9_9RHOB</name>
<comment type="similarity">
    <text evidence="3 7">Belongs to the metallo-beta-lactamase superfamily. Glyoxalase II family.</text>
</comment>
<evidence type="ECO:0000256" key="3">
    <source>
        <dbReference type="ARBA" id="ARBA00006759"/>
    </source>
</evidence>
<keyword evidence="10" id="KW-1185">Reference proteome</keyword>
<dbReference type="UniPathway" id="UPA00619">
    <property type="reaction ID" value="UER00676"/>
</dbReference>
<keyword evidence="6 7" id="KW-0862">Zinc</keyword>
<dbReference type="EMBL" id="JAESVP010000001">
    <property type="protein sequence ID" value="MBL4926804.1"/>
    <property type="molecule type" value="Genomic_DNA"/>
</dbReference>
<evidence type="ECO:0000313" key="9">
    <source>
        <dbReference type="EMBL" id="MBL4926804.1"/>
    </source>
</evidence>
<comment type="catalytic activity">
    <reaction evidence="1 7">
        <text>an S-(2-hydroxyacyl)glutathione + H2O = a 2-hydroxy carboxylate + glutathione + H(+)</text>
        <dbReference type="Rhea" id="RHEA:21864"/>
        <dbReference type="ChEBI" id="CHEBI:15377"/>
        <dbReference type="ChEBI" id="CHEBI:15378"/>
        <dbReference type="ChEBI" id="CHEBI:57925"/>
        <dbReference type="ChEBI" id="CHEBI:58896"/>
        <dbReference type="ChEBI" id="CHEBI:71261"/>
        <dbReference type="EC" id="3.1.2.6"/>
    </reaction>
</comment>
<evidence type="ECO:0000256" key="6">
    <source>
        <dbReference type="ARBA" id="ARBA00022833"/>
    </source>
</evidence>
<evidence type="ECO:0000256" key="1">
    <source>
        <dbReference type="ARBA" id="ARBA00001623"/>
    </source>
</evidence>
<dbReference type="InterPro" id="IPR032282">
    <property type="entry name" value="HAGH_C"/>
</dbReference>
<dbReference type="InterPro" id="IPR050110">
    <property type="entry name" value="Glyoxalase_II_hydrolase"/>
</dbReference>
<protein>
    <recommendedName>
        <fullName evidence="7">Hydroxyacylglutathione hydrolase</fullName>
        <ecNumber evidence="7">3.1.2.6</ecNumber>
    </recommendedName>
    <alternativeName>
        <fullName evidence="7">Glyoxalase II</fullName>
        <shortName evidence="7">Glx II</shortName>
    </alternativeName>
</protein>
<dbReference type="InterPro" id="IPR035680">
    <property type="entry name" value="Clx_II_MBL"/>
</dbReference>
<dbReference type="EC" id="3.1.2.6" evidence="7"/>
<organism evidence="9 10">
    <name type="scientific">Fuscibacter oryzae</name>
    <dbReference type="NCBI Taxonomy" id="2803939"/>
    <lineage>
        <taxon>Bacteria</taxon>
        <taxon>Pseudomonadati</taxon>
        <taxon>Pseudomonadota</taxon>
        <taxon>Alphaproteobacteria</taxon>
        <taxon>Rhodobacterales</taxon>
        <taxon>Paracoccaceae</taxon>
        <taxon>Fuscibacter</taxon>
    </lineage>
</organism>
<feature type="binding site" evidence="7">
    <location>
        <position position="133"/>
    </location>
    <ligand>
        <name>Zn(2+)</name>
        <dbReference type="ChEBI" id="CHEBI:29105"/>
        <label>1</label>
    </ligand>
</feature>
<gene>
    <name evidence="7 9" type="primary">gloB</name>
    <name evidence="9" type="ORF">JI744_01675</name>
</gene>
<dbReference type="GO" id="GO:0019243">
    <property type="term" value="P:methylglyoxal catabolic process to D-lactate via S-lactoyl-glutathione"/>
    <property type="evidence" value="ECO:0007669"/>
    <property type="project" value="UniProtKB-UniRule"/>
</dbReference>
<proteinExistence type="inferred from homology"/>
<feature type="binding site" evidence="7">
    <location>
        <position position="58"/>
    </location>
    <ligand>
        <name>Zn(2+)</name>
        <dbReference type="ChEBI" id="CHEBI:29105"/>
        <label>1</label>
    </ligand>
</feature>
<evidence type="ECO:0000256" key="5">
    <source>
        <dbReference type="ARBA" id="ARBA00022801"/>
    </source>
</evidence>
<comment type="cofactor">
    <cofactor evidence="7">
        <name>Zn(2+)</name>
        <dbReference type="ChEBI" id="CHEBI:29105"/>
    </cofactor>
    <text evidence="7">Binds 2 Zn(2+) ions per subunit.</text>
</comment>
<dbReference type="Pfam" id="PF16123">
    <property type="entry name" value="HAGH_C"/>
    <property type="match status" value="1"/>
</dbReference>
<dbReference type="InterPro" id="IPR001279">
    <property type="entry name" value="Metallo-B-lactamas"/>
</dbReference>
<comment type="caution">
    <text evidence="9">The sequence shown here is derived from an EMBL/GenBank/DDBJ whole genome shotgun (WGS) entry which is preliminary data.</text>
</comment>
<dbReference type="GO" id="GO:0046872">
    <property type="term" value="F:metal ion binding"/>
    <property type="evidence" value="ECO:0007669"/>
    <property type="project" value="UniProtKB-KW"/>
</dbReference>
<dbReference type="SMART" id="SM00849">
    <property type="entry name" value="Lactamase_B"/>
    <property type="match status" value="1"/>
</dbReference>
<feature type="binding site" evidence="7">
    <location>
        <position position="171"/>
    </location>
    <ligand>
        <name>Zn(2+)</name>
        <dbReference type="ChEBI" id="CHEBI:29105"/>
        <label>2</label>
    </ligand>
</feature>
<keyword evidence="4 7" id="KW-0479">Metal-binding</keyword>
<dbReference type="CDD" id="cd07723">
    <property type="entry name" value="hydroxyacylglutathione_hydrolase_MBL-fold"/>
    <property type="match status" value="1"/>
</dbReference>
<accession>A0A8J7MPQ9</accession>
<comment type="subunit">
    <text evidence="7">Monomer.</text>
</comment>
<dbReference type="Gene3D" id="3.60.15.10">
    <property type="entry name" value="Ribonuclease Z/Hydroxyacylglutathione hydrolase-like"/>
    <property type="match status" value="1"/>
</dbReference>
<comment type="pathway">
    <text evidence="2 7">Secondary metabolite metabolism; methylglyoxal degradation; (R)-lactate from methylglyoxal: step 2/2.</text>
</comment>
<dbReference type="HAMAP" id="MF_01374">
    <property type="entry name" value="Glyoxalase_2"/>
    <property type="match status" value="1"/>
</dbReference>
<dbReference type="GO" id="GO:0004416">
    <property type="term" value="F:hydroxyacylglutathione hydrolase activity"/>
    <property type="evidence" value="ECO:0007669"/>
    <property type="project" value="UniProtKB-UniRule"/>
</dbReference>
<feature type="binding site" evidence="7">
    <location>
        <position position="60"/>
    </location>
    <ligand>
        <name>Zn(2+)</name>
        <dbReference type="ChEBI" id="CHEBI:29105"/>
        <label>2</label>
    </ligand>
</feature>
<dbReference type="PANTHER" id="PTHR43705:SF1">
    <property type="entry name" value="HYDROXYACYLGLUTATHIONE HYDROLASE GLOB"/>
    <property type="match status" value="1"/>
</dbReference>
<evidence type="ECO:0000313" key="10">
    <source>
        <dbReference type="Proteomes" id="UP000619033"/>
    </source>
</evidence>
<dbReference type="InterPro" id="IPR017782">
    <property type="entry name" value="Hydroxyacylglutathione_Hdrlase"/>
</dbReference>
<dbReference type="AlphaFoldDB" id="A0A8J7MPQ9"/>
<reference evidence="9" key="1">
    <citation type="submission" date="2021-01" db="EMBL/GenBank/DDBJ databases">
        <title>Genome seq and assembly of Tabrizicola sp. KVB23.</title>
        <authorList>
            <person name="Chhetri G."/>
        </authorList>
    </citation>
    <scope>NUCLEOTIDE SEQUENCE</scope>
    <source>
        <strain evidence="9">KVB23</strain>
    </source>
</reference>
<dbReference type="PANTHER" id="PTHR43705">
    <property type="entry name" value="HYDROXYACYLGLUTATHIONE HYDROLASE"/>
    <property type="match status" value="1"/>
</dbReference>
<evidence type="ECO:0000256" key="7">
    <source>
        <dbReference type="HAMAP-Rule" id="MF_01374"/>
    </source>
</evidence>
<feature type="binding site" evidence="7">
    <location>
        <position position="61"/>
    </location>
    <ligand>
        <name>Zn(2+)</name>
        <dbReference type="ChEBI" id="CHEBI:29105"/>
        <label>2</label>
    </ligand>
</feature>
<keyword evidence="5 7" id="KW-0378">Hydrolase</keyword>